<evidence type="ECO:0000313" key="4">
    <source>
        <dbReference type="Proteomes" id="UP000199614"/>
    </source>
</evidence>
<evidence type="ECO:0000256" key="1">
    <source>
        <dbReference type="SAM" id="MobiDB-lite"/>
    </source>
</evidence>
<dbReference type="PANTHER" id="PTHR39338:SF6">
    <property type="entry name" value="BLL5662 PROTEIN"/>
    <property type="match status" value="1"/>
</dbReference>
<keyword evidence="4" id="KW-1185">Reference proteome</keyword>
<dbReference type="PIRSF" id="PIRSF010256">
    <property type="entry name" value="CoxE_vWa"/>
    <property type="match status" value="1"/>
</dbReference>
<dbReference type="InterPro" id="IPR008912">
    <property type="entry name" value="Uncharacterised_CoxE"/>
</dbReference>
<proteinExistence type="predicted"/>
<dbReference type="Pfam" id="PF05762">
    <property type="entry name" value="VWA_CoxE"/>
    <property type="match status" value="1"/>
</dbReference>
<sequence length="402" mass="42402">MRTGCPGWWPVTEPDLARLVARLTAACRAAGLPVGPDRAARFAAAVVAVDPATTARLRYCARATLIADPEHLAVLDRVLDGVFGGLVDPAVSRGDTHAPPVEPEAAGTPGAGPEHSAVRAPGSGAPRAAAGTAEGGTDVPSAAVASAAERLSEQPFDELSEAELRDLVAAMSAFHLVTPRRRSRRVQPHRHGRHIDLRATLRAARRTGGDPVRTLRRSRRLRPRRLTVLCDVSGSMEPWARALLQLLWCARAGSRAEVFAFATRLTRLTAELGHGTPGAALDRAARTVRDRSGGTRIGDALAAFLDGPGARGAARGAVVLIISDGWETGGPDRLGRQMARLSRLAYRVVWCNPRTRLSGYRPLVGGMAAARPYCDDVVSAHSLAALDGLLAALATPRPGDRG</sequence>
<dbReference type="PANTHER" id="PTHR39338">
    <property type="entry name" value="BLL5662 PROTEIN-RELATED"/>
    <property type="match status" value="1"/>
</dbReference>
<dbReference type="InterPro" id="IPR036465">
    <property type="entry name" value="vWFA_dom_sf"/>
</dbReference>
<dbReference type="InterPro" id="IPR002035">
    <property type="entry name" value="VWF_A"/>
</dbReference>
<dbReference type="STRING" id="260086.SAMN05216207_102558"/>
<name>A0A1I5D7J8_PSUAM</name>
<evidence type="ECO:0000313" key="3">
    <source>
        <dbReference type="EMBL" id="SFN95086.1"/>
    </source>
</evidence>
<feature type="compositionally biased region" description="Low complexity" evidence="1">
    <location>
        <begin position="118"/>
        <end position="137"/>
    </location>
</feature>
<evidence type="ECO:0000259" key="2">
    <source>
        <dbReference type="SMART" id="SM00327"/>
    </source>
</evidence>
<dbReference type="Proteomes" id="UP000199614">
    <property type="component" value="Unassembled WGS sequence"/>
</dbReference>
<organism evidence="3 4">
    <name type="scientific">Pseudonocardia ammonioxydans</name>
    <dbReference type="NCBI Taxonomy" id="260086"/>
    <lineage>
        <taxon>Bacteria</taxon>
        <taxon>Bacillati</taxon>
        <taxon>Actinomycetota</taxon>
        <taxon>Actinomycetes</taxon>
        <taxon>Pseudonocardiales</taxon>
        <taxon>Pseudonocardiaceae</taxon>
        <taxon>Pseudonocardia</taxon>
    </lineage>
</organism>
<dbReference type="AlphaFoldDB" id="A0A1I5D7J8"/>
<reference evidence="3 4" key="1">
    <citation type="submission" date="2016-10" db="EMBL/GenBank/DDBJ databases">
        <authorList>
            <person name="de Groot N.N."/>
        </authorList>
    </citation>
    <scope>NUCLEOTIDE SEQUENCE [LARGE SCALE GENOMIC DNA]</scope>
    <source>
        <strain evidence="3 4">CGMCC 4.1877</strain>
    </source>
</reference>
<protein>
    <recommendedName>
        <fullName evidence="2">VWFA domain-containing protein</fullName>
    </recommendedName>
</protein>
<dbReference type="CDD" id="cd00198">
    <property type="entry name" value="vWFA"/>
    <property type="match status" value="1"/>
</dbReference>
<dbReference type="EMBL" id="FOUY01000025">
    <property type="protein sequence ID" value="SFN95086.1"/>
    <property type="molecule type" value="Genomic_DNA"/>
</dbReference>
<feature type="domain" description="VWFA" evidence="2">
    <location>
        <begin position="223"/>
        <end position="392"/>
    </location>
</feature>
<dbReference type="SMART" id="SM00327">
    <property type="entry name" value="VWA"/>
    <property type="match status" value="1"/>
</dbReference>
<gene>
    <name evidence="3" type="ORF">SAMN05216207_102558</name>
</gene>
<dbReference type="InterPro" id="IPR011195">
    <property type="entry name" value="UCP010256"/>
</dbReference>
<dbReference type="Gene3D" id="3.40.50.410">
    <property type="entry name" value="von Willebrand factor, type A domain"/>
    <property type="match status" value="1"/>
</dbReference>
<dbReference type="SUPFAM" id="SSF53300">
    <property type="entry name" value="vWA-like"/>
    <property type="match status" value="1"/>
</dbReference>
<feature type="region of interest" description="Disordered" evidence="1">
    <location>
        <begin position="93"/>
        <end position="141"/>
    </location>
</feature>
<accession>A0A1I5D7J8</accession>